<proteinExistence type="predicted"/>
<keyword evidence="3" id="KW-1185">Reference proteome</keyword>
<dbReference type="EMBL" id="SUNH01000010">
    <property type="protein sequence ID" value="TJZ84871.1"/>
    <property type="molecule type" value="Genomic_DNA"/>
</dbReference>
<feature type="region of interest" description="Disordered" evidence="1">
    <location>
        <begin position="1"/>
        <end position="20"/>
    </location>
</feature>
<evidence type="ECO:0000256" key="1">
    <source>
        <dbReference type="SAM" id="MobiDB-lite"/>
    </source>
</evidence>
<name>A0A4U0QS58_9RHOB</name>
<organism evidence="2 3">
    <name type="scientific">Paracoccus hibiscisoli</name>
    <dbReference type="NCBI Taxonomy" id="2023261"/>
    <lineage>
        <taxon>Bacteria</taxon>
        <taxon>Pseudomonadati</taxon>
        <taxon>Pseudomonadota</taxon>
        <taxon>Alphaproteobacteria</taxon>
        <taxon>Rhodobacterales</taxon>
        <taxon>Paracoccaceae</taxon>
        <taxon>Paracoccus</taxon>
    </lineage>
</organism>
<evidence type="ECO:0000313" key="3">
    <source>
        <dbReference type="Proteomes" id="UP000306223"/>
    </source>
</evidence>
<comment type="caution">
    <text evidence="2">The sequence shown here is derived from an EMBL/GenBank/DDBJ whole genome shotgun (WGS) entry which is preliminary data.</text>
</comment>
<dbReference type="Pfam" id="PF14390">
    <property type="entry name" value="DUF4420"/>
    <property type="match status" value="1"/>
</dbReference>
<dbReference type="InterPro" id="IPR025534">
    <property type="entry name" value="DUF4420"/>
</dbReference>
<reference evidence="2 3" key="1">
    <citation type="submission" date="2019-04" db="EMBL/GenBank/DDBJ databases">
        <authorList>
            <person name="Li J."/>
        </authorList>
    </citation>
    <scope>NUCLEOTIDE SEQUENCE [LARGE SCALE GENOMIC DNA]</scope>
    <source>
        <strain evidence="2 3">CCTCC AB2016182</strain>
    </source>
</reference>
<protein>
    <submittedName>
        <fullName evidence="2">PD-(D/E)XK motif protein</fullName>
    </submittedName>
</protein>
<evidence type="ECO:0000313" key="2">
    <source>
        <dbReference type="EMBL" id="TJZ84871.1"/>
    </source>
</evidence>
<sequence>MPKLSKIPKRVPTSWPKSRGSSDMIALAAEWDRIRRSGQGDGRLEVPSRATGVSTGYGEVRLATGPQGEARLLVPVARPGRGRMPPGNQSLLVSYASYRNGSQVEHFIDLMLRDARLAGVFADLAEEILSRIGVGTPPDTAVKGTIDDFRKLLAAGPIGEVPANKIAGLIGELLVLDQLCAHDPAMVDAWVGPTGQRHDFRRGALAIETKTSMRSDATKIAVHGGEQLQAPLGSALFLAHIRAERADKGDLTVASIFSRIVGRGADEVLLEDRLHAVGCRAPDAEEWNEIAFSLEGFDIYAVNKNFPRIIPEIFPAGVLPPGISNLDYMVDLFHARDCKLPEVETTELLRGFCL</sequence>
<dbReference type="Proteomes" id="UP000306223">
    <property type="component" value="Unassembled WGS sequence"/>
</dbReference>
<dbReference type="OrthoDB" id="2808696at2"/>
<accession>A0A4U0QS58</accession>
<gene>
    <name evidence="2" type="ORF">FA740_07885</name>
</gene>
<dbReference type="AlphaFoldDB" id="A0A4U0QS58"/>